<comment type="caution">
    <text evidence="2">The sequence shown here is derived from an EMBL/GenBank/DDBJ whole genome shotgun (WGS) entry which is preliminary data.</text>
</comment>
<evidence type="ECO:0000313" key="3">
    <source>
        <dbReference type="Proteomes" id="UP000807504"/>
    </source>
</evidence>
<feature type="compositionally biased region" description="Polar residues" evidence="1">
    <location>
        <begin position="209"/>
        <end position="219"/>
    </location>
</feature>
<dbReference type="AlphaFoldDB" id="A0A8T0FIV8"/>
<sequence length="275" mass="30701">MNTKSDSGAGPPLEHTQHKRRACIRQPSPQEPNRTLEGQSDAQLTRCHELEPNEDVRRRKETKPHYTIRAEPQTKPTGPRPQECGDRSQVTPVHPRWARLHERTETRIRPRRPTSITANPTERAGDKAYISAAPSEGPPYSGQRTPPGSWLANLAPNPRGSADTSRPSGRGATDPSKRSRTSNPVPAGTASLNAATTATLPRPDDATPAQGSTSNVEGRNTQKRRGARDPPDRKHPKRQRRETPPESRSLPTPKRCPQYESFFNKYMLDLYTTFY</sequence>
<dbReference type="EMBL" id="JABXBU010000011">
    <property type="protein sequence ID" value="KAF8791197.1"/>
    <property type="molecule type" value="Genomic_DNA"/>
</dbReference>
<name>A0A8T0FIV8_ARGBR</name>
<feature type="compositionally biased region" description="Basic and acidic residues" evidence="1">
    <location>
        <begin position="99"/>
        <end position="108"/>
    </location>
</feature>
<protein>
    <submittedName>
        <fullName evidence="2">Uncharacterized protein</fullName>
    </submittedName>
</protein>
<organism evidence="2 3">
    <name type="scientific">Argiope bruennichi</name>
    <name type="common">Wasp spider</name>
    <name type="synonym">Aranea bruennichi</name>
    <dbReference type="NCBI Taxonomy" id="94029"/>
    <lineage>
        <taxon>Eukaryota</taxon>
        <taxon>Metazoa</taxon>
        <taxon>Ecdysozoa</taxon>
        <taxon>Arthropoda</taxon>
        <taxon>Chelicerata</taxon>
        <taxon>Arachnida</taxon>
        <taxon>Araneae</taxon>
        <taxon>Araneomorphae</taxon>
        <taxon>Entelegynae</taxon>
        <taxon>Araneoidea</taxon>
        <taxon>Araneidae</taxon>
        <taxon>Argiope</taxon>
    </lineage>
</organism>
<gene>
    <name evidence="2" type="ORF">HNY73_006110</name>
</gene>
<evidence type="ECO:0000256" key="1">
    <source>
        <dbReference type="SAM" id="MobiDB-lite"/>
    </source>
</evidence>
<proteinExistence type="predicted"/>
<feature type="compositionally biased region" description="Basic and acidic residues" evidence="1">
    <location>
        <begin position="46"/>
        <end position="58"/>
    </location>
</feature>
<feature type="compositionally biased region" description="Low complexity" evidence="1">
    <location>
        <begin position="187"/>
        <end position="199"/>
    </location>
</feature>
<reference evidence="2" key="1">
    <citation type="journal article" date="2020" name="bioRxiv">
        <title>Chromosome-level reference genome of the European wasp spider Argiope bruennichi: a resource for studies on range expansion and evolutionary adaptation.</title>
        <authorList>
            <person name="Sheffer M.M."/>
            <person name="Hoppe A."/>
            <person name="Krehenwinkel H."/>
            <person name="Uhl G."/>
            <person name="Kuss A.W."/>
            <person name="Jensen L."/>
            <person name="Jensen C."/>
            <person name="Gillespie R.G."/>
            <person name="Hoff K.J."/>
            <person name="Prost S."/>
        </authorList>
    </citation>
    <scope>NUCLEOTIDE SEQUENCE</scope>
</reference>
<feature type="region of interest" description="Disordered" evidence="1">
    <location>
        <begin position="1"/>
        <end position="257"/>
    </location>
</feature>
<evidence type="ECO:0000313" key="2">
    <source>
        <dbReference type="EMBL" id="KAF8791197.1"/>
    </source>
</evidence>
<keyword evidence="3" id="KW-1185">Reference proteome</keyword>
<reference evidence="2" key="2">
    <citation type="submission" date="2020-06" db="EMBL/GenBank/DDBJ databases">
        <authorList>
            <person name="Sheffer M."/>
        </authorList>
    </citation>
    <scope>NUCLEOTIDE SEQUENCE</scope>
</reference>
<accession>A0A8T0FIV8</accession>
<feature type="compositionally biased region" description="Polar residues" evidence="1">
    <location>
        <begin position="27"/>
        <end position="43"/>
    </location>
</feature>
<dbReference type="Proteomes" id="UP000807504">
    <property type="component" value="Unassembled WGS sequence"/>
</dbReference>